<dbReference type="GO" id="GO:0004674">
    <property type="term" value="F:protein serine/threonine kinase activity"/>
    <property type="evidence" value="ECO:0007669"/>
    <property type="project" value="TreeGrafter"/>
</dbReference>
<dbReference type="AlphaFoldDB" id="A0A017TGH6"/>
<keyword evidence="7" id="KW-0812">Transmembrane</keyword>
<proteinExistence type="predicted"/>
<feature type="compositionally biased region" description="Polar residues" evidence="6">
    <location>
        <begin position="366"/>
        <end position="386"/>
    </location>
</feature>
<evidence type="ECO:0000256" key="1">
    <source>
        <dbReference type="ARBA" id="ARBA00022679"/>
    </source>
</evidence>
<dbReference type="Proteomes" id="UP000019678">
    <property type="component" value="Unassembled WGS sequence"/>
</dbReference>
<dbReference type="STRING" id="1192034.CAP_6942"/>
<feature type="compositionally biased region" description="Low complexity" evidence="6">
    <location>
        <begin position="339"/>
        <end position="365"/>
    </location>
</feature>
<dbReference type="eggNOG" id="COG0515">
    <property type="taxonomic scope" value="Bacteria"/>
</dbReference>
<accession>A0A017TGH6</accession>
<dbReference type="EMBL" id="ASRX01000006">
    <property type="protein sequence ID" value="EYF07920.1"/>
    <property type="molecule type" value="Genomic_DNA"/>
</dbReference>
<evidence type="ECO:0000256" key="3">
    <source>
        <dbReference type="ARBA" id="ARBA00022777"/>
    </source>
</evidence>
<dbReference type="PROSITE" id="PS00108">
    <property type="entry name" value="PROTEIN_KINASE_ST"/>
    <property type="match status" value="1"/>
</dbReference>
<dbReference type="InterPro" id="IPR008271">
    <property type="entry name" value="Ser/Thr_kinase_AS"/>
</dbReference>
<dbReference type="SUPFAM" id="SSF56112">
    <property type="entry name" value="Protein kinase-like (PK-like)"/>
    <property type="match status" value="1"/>
</dbReference>
<protein>
    <submittedName>
        <fullName evidence="9">Serine/threonine-protein kinase pkn3</fullName>
    </submittedName>
</protein>
<evidence type="ECO:0000256" key="5">
    <source>
        <dbReference type="PROSITE-ProRule" id="PRU10141"/>
    </source>
</evidence>
<dbReference type="Pfam" id="PF00069">
    <property type="entry name" value="Pkinase"/>
    <property type="match status" value="1"/>
</dbReference>
<gene>
    <name evidence="9" type="ORF">CAP_6942</name>
</gene>
<dbReference type="PROSITE" id="PS50011">
    <property type="entry name" value="PROTEIN_KINASE_DOM"/>
    <property type="match status" value="1"/>
</dbReference>
<evidence type="ECO:0000313" key="10">
    <source>
        <dbReference type="Proteomes" id="UP000019678"/>
    </source>
</evidence>
<sequence>MTDETPANAPVKPGDLLAGKYRVDRVLGQGGMGVVVAATHTHLGQRVALKFLLPDLAARQDIVARFDREARAAVRIQSEHVARVLDTGVLESGAPYMVMEFLEGQDLQQLVRARGRLEPAEAAGYILQACECLAEAHVAGIVHRDIKPANLFLTRRADGSPLVKVLDFGISKANLLSGEGPASAPLTQTAAMMGSPKYMSPEQLKSSRDVDARTDIWALGVVLHELLTGEAAFLASTMAELCMAILSHPPPPLRSRRPDAPAGIEAAILRCLEKEPARRYPSVAEFAVDLAEFAPHERVSAERVLRVLQSNGQATQVALPPPAAAGAQGATATAARTATTASSVSAAHAPPAPQAQLAQTAPSTQHPGTSPQFNQGISHQGISHQGISHPHAQAPGPPMVSYPPPPMHGVPHHGPTPHGSPPQGPGMHPGGSYGPSYAPPLQPGYGQQLTHPPAPPPYPQGPVAYGQPPPHGRSGTLHPSTIALIVLVSLLVLGIGSCSMCVCLGAAAGG</sequence>
<dbReference type="InterPro" id="IPR000719">
    <property type="entry name" value="Prot_kinase_dom"/>
</dbReference>
<reference evidence="9 10" key="1">
    <citation type="submission" date="2013-05" db="EMBL/GenBank/DDBJ databases">
        <title>Genome assembly of Chondromyces apiculatus DSM 436.</title>
        <authorList>
            <person name="Sharma G."/>
            <person name="Khatri I."/>
            <person name="Kaur C."/>
            <person name="Mayilraj S."/>
            <person name="Subramanian S."/>
        </authorList>
    </citation>
    <scope>NUCLEOTIDE SEQUENCE [LARGE SCALE GENOMIC DNA]</scope>
    <source>
        <strain evidence="9 10">DSM 436</strain>
    </source>
</reference>
<dbReference type="InterPro" id="IPR011009">
    <property type="entry name" value="Kinase-like_dom_sf"/>
</dbReference>
<keyword evidence="10" id="KW-1185">Reference proteome</keyword>
<feature type="domain" description="Protein kinase" evidence="8">
    <location>
        <begin position="21"/>
        <end position="299"/>
    </location>
</feature>
<evidence type="ECO:0000256" key="4">
    <source>
        <dbReference type="ARBA" id="ARBA00022840"/>
    </source>
</evidence>
<dbReference type="Gene3D" id="3.30.200.20">
    <property type="entry name" value="Phosphorylase Kinase, domain 1"/>
    <property type="match status" value="1"/>
</dbReference>
<keyword evidence="7" id="KW-1133">Transmembrane helix</keyword>
<dbReference type="CDD" id="cd14014">
    <property type="entry name" value="STKc_PknB_like"/>
    <property type="match status" value="1"/>
</dbReference>
<keyword evidence="4 5" id="KW-0067">ATP-binding</keyword>
<name>A0A017TGH6_9BACT</name>
<dbReference type="PANTHER" id="PTHR43289:SF6">
    <property type="entry name" value="SERINE_THREONINE-PROTEIN KINASE NEKL-3"/>
    <property type="match status" value="1"/>
</dbReference>
<keyword evidence="1" id="KW-0808">Transferase</keyword>
<evidence type="ECO:0000313" key="9">
    <source>
        <dbReference type="EMBL" id="EYF07920.1"/>
    </source>
</evidence>
<dbReference type="OrthoDB" id="5504449at2"/>
<evidence type="ECO:0000256" key="2">
    <source>
        <dbReference type="ARBA" id="ARBA00022741"/>
    </source>
</evidence>
<feature type="binding site" evidence="5">
    <location>
        <position position="50"/>
    </location>
    <ligand>
        <name>ATP</name>
        <dbReference type="ChEBI" id="CHEBI:30616"/>
    </ligand>
</feature>
<dbReference type="RefSeq" id="WP_052374195.1">
    <property type="nucleotide sequence ID" value="NZ_ASRX01000006.1"/>
</dbReference>
<feature type="region of interest" description="Disordered" evidence="6">
    <location>
        <begin position="339"/>
        <end position="474"/>
    </location>
</feature>
<keyword evidence="3 9" id="KW-0418">Kinase</keyword>
<dbReference type="Gene3D" id="1.10.510.10">
    <property type="entry name" value="Transferase(Phosphotransferase) domain 1"/>
    <property type="match status" value="1"/>
</dbReference>
<keyword evidence="2 5" id="KW-0547">Nucleotide-binding</keyword>
<dbReference type="InterPro" id="IPR017441">
    <property type="entry name" value="Protein_kinase_ATP_BS"/>
</dbReference>
<evidence type="ECO:0000256" key="7">
    <source>
        <dbReference type="SAM" id="Phobius"/>
    </source>
</evidence>
<feature type="compositionally biased region" description="Pro residues" evidence="6">
    <location>
        <begin position="395"/>
        <end position="408"/>
    </location>
</feature>
<feature type="transmembrane region" description="Helical" evidence="7">
    <location>
        <begin position="482"/>
        <end position="508"/>
    </location>
</feature>
<evidence type="ECO:0000259" key="8">
    <source>
        <dbReference type="PROSITE" id="PS50011"/>
    </source>
</evidence>
<comment type="caution">
    <text evidence="9">The sequence shown here is derived from an EMBL/GenBank/DDBJ whole genome shotgun (WGS) entry which is preliminary data.</text>
</comment>
<dbReference type="PROSITE" id="PS00107">
    <property type="entry name" value="PROTEIN_KINASE_ATP"/>
    <property type="match status" value="1"/>
</dbReference>
<dbReference type="GO" id="GO:0005524">
    <property type="term" value="F:ATP binding"/>
    <property type="evidence" value="ECO:0007669"/>
    <property type="project" value="UniProtKB-UniRule"/>
</dbReference>
<dbReference type="PANTHER" id="PTHR43289">
    <property type="entry name" value="MITOGEN-ACTIVATED PROTEIN KINASE KINASE KINASE 20-RELATED"/>
    <property type="match status" value="1"/>
</dbReference>
<evidence type="ECO:0000256" key="6">
    <source>
        <dbReference type="SAM" id="MobiDB-lite"/>
    </source>
</evidence>
<keyword evidence="7" id="KW-0472">Membrane</keyword>
<dbReference type="SMART" id="SM00220">
    <property type="entry name" value="S_TKc"/>
    <property type="match status" value="1"/>
</dbReference>
<organism evidence="9 10">
    <name type="scientific">Chondromyces apiculatus DSM 436</name>
    <dbReference type="NCBI Taxonomy" id="1192034"/>
    <lineage>
        <taxon>Bacteria</taxon>
        <taxon>Pseudomonadati</taxon>
        <taxon>Myxococcota</taxon>
        <taxon>Polyangia</taxon>
        <taxon>Polyangiales</taxon>
        <taxon>Polyangiaceae</taxon>
        <taxon>Chondromyces</taxon>
    </lineage>
</organism>